<dbReference type="InterPro" id="IPR008280">
    <property type="entry name" value="Tub_FtsZ_C"/>
</dbReference>
<evidence type="ECO:0000313" key="8">
    <source>
        <dbReference type="Proteomes" id="UP000015103"/>
    </source>
</evidence>
<dbReference type="STRING" id="13249.T1I9S0"/>
<dbReference type="InterPro" id="IPR003008">
    <property type="entry name" value="Tubulin_FtsZ_GTPase"/>
</dbReference>
<reference evidence="7" key="1">
    <citation type="submission" date="2015-05" db="UniProtKB">
        <authorList>
            <consortium name="EnsemblMetazoa"/>
        </authorList>
    </citation>
    <scope>IDENTIFICATION</scope>
</reference>
<dbReference type="GO" id="GO:0007017">
    <property type="term" value="P:microtubule-based process"/>
    <property type="evidence" value="ECO:0007669"/>
    <property type="project" value="InterPro"/>
</dbReference>
<dbReference type="Proteomes" id="UP000015103">
    <property type="component" value="Unassembled WGS sequence"/>
</dbReference>
<evidence type="ECO:0000256" key="3">
    <source>
        <dbReference type="ARBA" id="ARBA00022741"/>
    </source>
</evidence>
<feature type="domain" description="Tubulin/FtsZ GTPase" evidence="6">
    <location>
        <begin position="68"/>
        <end position="261"/>
    </location>
</feature>
<evidence type="ECO:0000256" key="5">
    <source>
        <dbReference type="RuleBase" id="RU000352"/>
    </source>
</evidence>
<dbReference type="InterPro" id="IPR036525">
    <property type="entry name" value="Tubulin/FtsZ_GTPase_sf"/>
</dbReference>
<evidence type="ECO:0000256" key="4">
    <source>
        <dbReference type="ARBA" id="ARBA00023134"/>
    </source>
</evidence>
<accession>T1I9S0</accession>
<keyword evidence="4 5" id="KW-0342">GTP-binding</keyword>
<dbReference type="SMART" id="SM00864">
    <property type="entry name" value="Tubulin"/>
    <property type="match status" value="1"/>
</dbReference>
<dbReference type="PANTHER" id="PTHR11588">
    <property type="entry name" value="TUBULIN"/>
    <property type="match status" value="1"/>
</dbReference>
<dbReference type="Gene3D" id="3.40.50.1440">
    <property type="entry name" value="Tubulin/FtsZ, GTPase domain"/>
    <property type="match status" value="1"/>
</dbReference>
<comment type="similarity">
    <text evidence="1 5">Belongs to the tubulin family.</text>
</comment>
<protein>
    <submittedName>
        <fullName evidence="7">Tubulin domain-containing protein</fullName>
    </submittedName>
</protein>
<dbReference type="AlphaFoldDB" id="T1I9S0"/>
<dbReference type="GO" id="GO:0005525">
    <property type="term" value="F:GTP binding"/>
    <property type="evidence" value="ECO:0007669"/>
    <property type="project" value="UniProtKB-UniRule"/>
</dbReference>
<dbReference type="InterPro" id="IPR000217">
    <property type="entry name" value="Tubulin"/>
</dbReference>
<dbReference type="Pfam" id="PF00091">
    <property type="entry name" value="Tubulin"/>
    <property type="match status" value="1"/>
</dbReference>
<dbReference type="EMBL" id="ACPB03000609">
    <property type="status" value="NOT_ANNOTATED_CDS"/>
    <property type="molecule type" value="Genomic_DNA"/>
</dbReference>
<dbReference type="PRINTS" id="PR01161">
    <property type="entry name" value="TUBULIN"/>
</dbReference>
<dbReference type="Gene3D" id="1.10.287.600">
    <property type="entry name" value="Helix hairpin bin"/>
    <property type="match status" value="1"/>
</dbReference>
<dbReference type="OMA" id="NCALHEY"/>
<evidence type="ECO:0000256" key="1">
    <source>
        <dbReference type="ARBA" id="ARBA00009636"/>
    </source>
</evidence>
<evidence type="ECO:0000313" key="7">
    <source>
        <dbReference type="EnsemblMetazoa" id="RPRC013041-PA"/>
    </source>
</evidence>
<dbReference type="RefSeq" id="XP_073975585.1">
    <property type="nucleotide sequence ID" value="XM_074119484.1"/>
</dbReference>
<evidence type="ECO:0000256" key="2">
    <source>
        <dbReference type="ARBA" id="ARBA00022701"/>
    </source>
</evidence>
<sequence length="452" mass="51728">MKEIITLHLGQTGVQVADPLWRLMSTEHNIAIDGTQLPCPNDWDFSPISEMCPEILIGIDCKKTNGNYEPIFQETRDGKFYGRSVLIDPDPETIGRFKRLYDHGLYMSSNFLTSDDSCGNLFARGFMSTASMMRPRICERIRRMLEECDLPEGFIIINSLGGGTGSGLTAALLNTLRIYYKNLVQLQVTLFPTPQATTVEPYNCALHEYKMNDNSCIMLIDNQALFNALTPMRRSSNGFEAVNNIIAQLVSNLTIGTRFKEISEGLISLRDLRFLLHPTKNLRYSSFSYSPFTSKKTYRYDKWYEHELTIDCFTEINQLINCPNIEKTPNLGTCMIYRGNLNYFKAKECAGNYLRQLNGGLQTGVNVCVSQKNTYHLDENNMPKAGNTACKLSTNLALKNIWEKTYNNYTTLLQKRAFLHWYENERMTSCDFDGAKEKLCILLDEYNFMLKK</sequence>
<dbReference type="InterPro" id="IPR023123">
    <property type="entry name" value="Tubulin_C"/>
</dbReference>
<dbReference type="GeneID" id="141449749"/>
<dbReference type="SUPFAM" id="SSF52490">
    <property type="entry name" value="Tubulin nucleotide-binding domain-like"/>
    <property type="match status" value="1"/>
</dbReference>
<evidence type="ECO:0000259" key="6">
    <source>
        <dbReference type="SMART" id="SM00864"/>
    </source>
</evidence>
<dbReference type="VEuPathDB" id="VectorBase:RPRC013041"/>
<keyword evidence="3 5" id="KW-0547">Nucleotide-binding</keyword>
<dbReference type="GO" id="GO:0005874">
    <property type="term" value="C:microtubule"/>
    <property type="evidence" value="ECO:0007669"/>
    <property type="project" value="UniProtKB-KW"/>
</dbReference>
<keyword evidence="8" id="KW-1185">Reference proteome</keyword>
<name>T1I9S0_RHOPR</name>
<dbReference type="InterPro" id="IPR017975">
    <property type="entry name" value="Tubulin_CS"/>
</dbReference>
<dbReference type="PROSITE" id="PS00227">
    <property type="entry name" value="TUBULIN"/>
    <property type="match status" value="1"/>
</dbReference>
<organism evidence="7 8">
    <name type="scientific">Rhodnius prolixus</name>
    <name type="common">Triatomid bug</name>
    <dbReference type="NCBI Taxonomy" id="13249"/>
    <lineage>
        <taxon>Eukaryota</taxon>
        <taxon>Metazoa</taxon>
        <taxon>Ecdysozoa</taxon>
        <taxon>Arthropoda</taxon>
        <taxon>Hexapoda</taxon>
        <taxon>Insecta</taxon>
        <taxon>Pterygota</taxon>
        <taxon>Neoptera</taxon>
        <taxon>Paraneoptera</taxon>
        <taxon>Hemiptera</taxon>
        <taxon>Heteroptera</taxon>
        <taxon>Panheteroptera</taxon>
        <taxon>Cimicomorpha</taxon>
        <taxon>Reduviidae</taxon>
        <taxon>Triatominae</taxon>
        <taxon>Rhodnius</taxon>
    </lineage>
</organism>
<dbReference type="eggNOG" id="KOG1376">
    <property type="taxonomic scope" value="Eukaryota"/>
</dbReference>
<dbReference type="HOGENOM" id="CLU_015718_0_0_1"/>
<dbReference type="SUPFAM" id="SSF55307">
    <property type="entry name" value="Tubulin C-terminal domain-like"/>
    <property type="match status" value="1"/>
</dbReference>
<proteinExistence type="inferred from homology"/>
<dbReference type="EnsemblMetazoa" id="RPRC013041-RA">
    <property type="protein sequence ID" value="RPRC013041-PA"/>
    <property type="gene ID" value="RPRC013041"/>
</dbReference>
<dbReference type="InParanoid" id="T1I9S0"/>
<keyword evidence="2 5" id="KW-0493">Microtubule</keyword>